<protein>
    <recommendedName>
        <fullName evidence="3">Cytochrome c domain-containing protein</fullName>
    </recommendedName>
</protein>
<evidence type="ECO:0000313" key="1">
    <source>
        <dbReference type="EMBL" id="TCJ88740.1"/>
    </source>
</evidence>
<sequence>MKNTMNQNFRSFFDVLVSFNIARLLLLLFVFSLLLPQMLAATEKKPTGPDLHKFWDRNCSECHSHSGDFARTFLKVVDGKLQGPLHKESFQLFLHNHYLVKNQESAIYDMLLAETETPPRFKDECSSCHNRAAEFVRTSLVLKDGELHSNKDDSKTGDFLQSHQDLKSDDVAFFLTLLTRVANEVYRP</sequence>
<gene>
    <name evidence="1" type="ORF">EV695_0598</name>
</gene>
<organism evidence="1 2">
    <name type="scientific">Cocleimonas flava</name>
    <dbReference type="NCBI Taxonomy" id="634765"/>
    <lineage>
        <taxon>Bacteria</taxon>
        <taxon>Pseudomonadati</taxon>
        <taxon>Pseudomonadota</taxon>
        <taxon>Gammaproteobacteria</taxon>
        <taxon>Thiotrichales</taxon>
        <taxon>Thiotrichaceae</taxon>
        <taxon>Cocleimonas</taxon>
    </lineage>
</organism>
<name>A0A4R1F5M9_9GAMM</name>
<reference evidence="1 2" key="1">
    <citation type="submission" date="2019-03" db="EMBL/GenBank/DDBJ databases">
        <title>Genomic Encyclopedia of Type Strains, Phase IV (KMG-IV): sequencing the most valuable type-strain genomes for metagenomic binning, comparative biology and taxonomic classification.</title>
        <authorList>
            <person name="Goeker M."/>
        </authorList>
    </citation>
    <scope>NUCLEOTIDE SEQUENCE [LARGE SCALE GENOMIC DNA]</scope>
    <source>
        <strain evidence="1 2">DSM 24830</strain>
    </source>
</reference>
<keyword evidence="2" id="KW-1185">Reference proteome</keyword>
<evidence type="ECO:0008006" key="3">
    <source>
        <dbReference type="Google" id="ProtNLM"/>
    </source>
</evidence>
<comment type="caution">
    <text evidence="1">The sequence shown here is derived from an EMBL/GenBank/DDBJ whole genome shotgun (WGS) entry which is preliminary data.</text>
</comment>
<dbReference type="AlphaFoldDB" id="A0A4R1F5M9"/>
<proteinExistence type="predicted"/>
<dbReference type="Proteomes" id="UP000294887">
    <property type="component" value="Unassembled WGS sequence"/>
</dbReference>
<evidence type="ECO:0000313" key="2">
    <source>
        <dbReference type="Proteomes" id="UP000294887"/>
    </source>
</evidence>
<dbReference type="EMBL" id="SMFQ01000002">
    <property type="protein sequence ID" value="TCJ88740.1"/>
    <property type="molecule type" value="Genomic_DNA"/>
</dbReference>
<dbReference type="RefSeq" id="WP_131904417.1">
    <property type="nucleotide sequence ID" value="NZ_BAAAFU010000008.1"/>
</dbReference>
<accession>A0A4R1F5M9</accession>